<accession>A0ABR6GY23</accession>
<evidence type="ECO:0000313" key="3">
    <source>
        <dbReference type="EMBL" id="MBB3196998.1"/>
    </source>
</evidence>
<sequence>MTHARARLRPGWRSGSALVLALTLAGCVNLAPDYHRPAAAVPQEGTPAPQDAAQLPWRSVFNDGRLRETIALALAENRDLRVAALNVEKARAAFVQTDAQRWPTITAGASASRSDNASGTANAFSAQLAMTSFELDVFGRVRNQSASAEASLWGLDATRQSVQISLVAEVASAWLTWAADLQRRALAQQTLASQEQTLALTERRHAVGAVSGLALAQARTAVESARADVATYPATLEQDRHALELLLGTALPDALRPQAGDAFAQVSTLVDLPAGVPSSVLLRRPDVRSSEQSLIATHADIGAARAARFPTISLTASAGRASPALSDLFKSGNGSWSFGPSVSLPVFDAGASRAAVRQAEISRDIAVASYDKTVQTAFREVADALSIRATLADRLTAQQTLLAATERQLRLAEVQYRAGSSTQLDVLDAQRSLYSAQQSLITLRLTEQLNRITLYKVLGGGWNDDNTLAS</sequence>
<dbReference type="NCBIfam" id="TIGR01845">
    <property type="entry name" value="outer_NodT"/>
    <property type="match status" value="1"/>
</dbReference>
<evidence type="ECO:0000256" key="1">
    <source>
        <dbReference type="ARBA" id="ARBA00007613"/>
    </source>
</evidence>
<keyword evidence="2" id="KW-0449">Lipoprotein</keyword>
<dbReference type="SUPFAM" id="SSF56954">
    <property type="entry name" value="Outer membrane efflux proteins (OEP)"/>
    <property type="match status" value="1"/>
</dbReference>
<dbReference type="Pfam" id="PF02321">
    <property type="entry name" value="OEP"/>
    <property type="match status" value="2"/>
</dbReference>
<dbReference type="EMBL" id="JACHXO010000010">
    <property type="protein sequence ID" value="MBB3196998.1"/>
    <property type="molecule type" value="Genomic_DNA"/>
</dbReference>
<keyword evidence="2" id="KW-1134">Transmembrane beta strand</keyword>
<evidence type="ECO:0000256" key="2">
    <source>
        <dbReference type="RuleBase" id="RU362097"/>
    </source>
</evidence>
<dbReference type="RefSeq" id="WP_088453984.1">
    <property type="nucleotide sequence ID" value="NZ_JACHXO010000010.1"/>
</dbReference>
<comment type="similarity">
    <text evidence="1 2">Belongs to the outer membrane factor (OMF) (TC 1.B.17) family.</text>
</comment>
<keyword evidence="2" id="KW-0812">Transmembrane</keyword>
<keyword evidence="4" id="KW-1185">Reference proteome</keyword>
<organism evidence="3 4">
    <name type="scientific">Roseateles terrae</name>
    <dbReference type="NCBI Taxonomy" id="431060"/>
    <lineage>
        <taxon>Bacteria</taxon>
        <taxon>Pseudomonadati</taxon>
        <taxon>Pseudomonadota</taxon>
        <taxon>Betaproteobacteria</taxon>
        <taxon>Burkholderiales</taxon>
        <taxon>Sphaerotilaceae</taxon>
        <taxon>Roseateles</taxon>
    </lineage>
</organism>
<keyword evidence="2" id="KW-0472">Membrane</keyword>
<proteinExistence type="inferred from homology"/>
<name>A0ABR6GY23_9BURK</name>
<dbReference type="PANTHER" id="PTHR30203:SF32">
    <property type="entry name" value="CATION EFFLUX SYSTEM PROTEIN CUSC"/>
    <property type="match status" value="1"/>
</dbReference>
<dbReference type="Proteomes" id="UP000574369">
    <property type="component" value="Unassembled WGS sequence"/>
</dbReference>
<dbReference type="InterPro" id="IPR010131">
    <property type="entry name" value="MdtP/NodT-like"/>
</dbReference>
<evidence type="ECO:0000313" key="4">
    <source>
        <dbReference type="Proteomes" id="UP000574369"/>
    </source>
</evidence>
<keyword evidence="2" id="KW-0564">Palmitate</keyword>
<dbReference type="PROSITE" id="PS51257">
    <property type="entry name" value="PROKAR_LIPOPROTEIN"/>
    <property type="match status" value="1"/>
</dbReference>
<dbReference type="InterPro" id="IPR003423">
    <property type="entry name" value="OMP_efflux"/>
</dbReference>
<dbReference type="Gene3D" id="1.20.1600.10">
    <property type="entry name" value="Outer membrane efflux proteins (OEP)"/>
    <property type="match status" value="1"/>
</dbReference>
<protein>
    <submittedName>
        <fullName evidence="3">Multidrug efflux system outer membrane protein</fullName>
    </submittedName>
</protein>
<comment type="caution">
    <text evidence="3">The sequence shown here is derived from an EMBL/GenBank/DDBJ whole genome shotgun (WGS) entry which is preliminary data.</text>
</comment>
<dbReference type="Gene3D" id="2.20.200.10">
    <property type="entry name" value="Outer membrane efflux proteins (OEP)"/>
    <property type="match status" value="1"/>
</dbReference>
<reference evidence="3 4" key="1">
    <citation type="submission" date="2020-08" db="EMBL/GenBank/DDBJ databases">
        <title>Genomic Encyclopedia of Type Strains, Phase III (KMG-III): the genomes of soil and plant-associated and newly described type strains.</title>
        <authorList>
            <person name="Whitman W."/>
        </authorList>
    </citation>
    <scope>NUCLEOTIDE SEQUENCE [LARGE SCALE GENOMIC DNA]</scope>
    <source>
        <strain evidence="3 4">CECT 7247</strain>
    </source>
</reference>
<dbReference type="PANTHER" id="PTHR30203">
    <property type="entry name" value="OUTER MEMBRANE CATION EFFLUX PROTEIN"/>
    <property type="match status" value="1"/>
</dbReference>
<comment type="subcellular location">
    <subcellularLocation>
        <location evidence="2">Cell membrane</location>
        <topology evidence="2">Lipid-anchor</topology>
    </subcellularLocation>
</comment>
<gene>
    <name evidence="3" type="ORF">FHS28_004423</name>
</gene>